<evidence type="ECO:0000313" key="4">
    <source>
        <dbReference type="Proteomes" id="UP001209276"/>
    </source>
</evidence>
<evidence type="ECO:0000313" key="1">
    <source>
        <dbReference type="EMBL" id="MCY9609128.1"/>
    </source>
</evidence>
<dbReference type="PROSITE" id="PS51257">
    <property type="entry name" value="PROKAR_LIPOPROTEIN"/>
    <property type="match status" value="1"/>
</dbReference>
<dbReference type="GeneID" id="76997388"/>
<gene>
    <name evidence="2" type="ORF">FLT43_15605</name>
    <name evidence="1" type="ORF">M5W83_18450</name>
</gene>
<dbReference type="AlphaFoldDB" id="A0AAP9J1N4"/>
<dbReference type="Proteomes" id="UP001209276">
    <property type="component" value="Unassembled WGS sequence"/>
</dbReference>
<reference evidence="1 4" key="2">
    <citation type="submission" date="2022-05" db="EMBL/GenBank/DDBJ databases">
        <title>Genome Sequencing of Bee-Associated Microbes.</title>
        <authorList>
            <person name="Dunlap C."/>
        </authorList>
    </citation>
    <scope>NUCLEOTIDE SEQUENCE [LARGE SCALE GENOMIC DNA]</scope>
    <source>
        <strain evidence="1 4">NRRL B-14613</strain>
    </source>
</reference>
<evidence type="ECO:0000313" key="3">
    <source>
        <dbReference type="Proteomes" id="UP000315377"/>
    </source>
</evidence>
<dbReference type="EMBL" id="JAMDMM010000035">
    <property type="protein sequence ID" value="MCY9609128.1"/>
    <property type="molecule type" value="Genomic_DNA"/>
</dbReference>
<dbReference type="RefSeq" id="WP_087444287.1">
    <property type="nucleotide sequence ID" value="NZ_CABMNB010000045.1"/>
</dbReference>
<dbReference type="Pfam" id="PF14107">
    <property type="entry name" value="DUF4280"/>
    <property type="match status" value="1"/>
</dbReference>
<dbReference type="Proteomes" id="UP000315377">
    <property type="component" value="Chromosome"/>
</dbReference>
<sequence length="141" mass="15037">MSKPQEIRIEPGKGAKESYVVAGAIISCSYGTQPGRLKMLQSHGTYLKGKAQLNTGDFVPGINIPSFGNCFSPLNPAVQASNMVDIYGVKKAPCVPVVTIPWANGKGDVLVDGKPALLSRCTHQCLYCGTIRIENDGQDLD</sequence>
<accession>A0AAP9J1N4</accession>
<keyword evidence="4" id="KW-1185">Reference proteome</keyword>
<evidence type="ECO:0000313" key="2">
    <source>
        <dbReference type="EMBL" id="QDM44737.1"/>
    </source>
</evidence>
<dbReference type="InterPro" id="IPR025460">
    <property type="entry name" value="DUF4280"/>
</dbReference>
<reference evidence="2 3" key="1">
    <citation type="submission" date="2019-07" db="EMBL/GenBank/DDBJ databases">
        <title>Paenibacillus thiaminolyticus NRRL B-4156.</title>
        <authorList>
            <person name="Hehnly C."/>
            <person name="Zhang L."/>
        </authorList>
    </citation>
    <scope>NUCLEOTIDE SEQUENCE [LARGE SCALE GENOMIC DNA]</scope>
    <source>
        <strain evidence="2 3">NRRL B-4156</strain>
    </source>
</reference>
<protein>
    <submittedName>
        <fullName evidence="2">DUF4280 domain-containing protein</fullName>
    </submittedName>
</protein>
<name>A0AAP9J1N4_PANTH</name>
<proteinExistence type="predicted"/>
<dbReference type="EMBL" id="CP041405">
    <property type="protein sequence ID" value="QDM44737.1"/>
    <property type="molecule type" value="Genomic_DNA"/>
</dbReference>
<organism evidence="2 3">
    <name type="scientific">Paenibacillus thiaminolyticus</name>
    <name type="common">Bacillus thiaminolyticus</name>
    <dbReference type="NCBI Taxonomy" id="49283"/>
    <lineage>
        <taxon>Bacteria</taxon>
        <taxon>Bacillati</taxon>
        <taxon>Bacillota</taxon>
        <taxon>Bacilli</taxon>
        <taxon>Bacillales</taxon>
        <taxon>Paenibacillaceae</taxon>
        <taxon>Paenibacillus</taxon>
    </lineage>
</organism>